<feature type="chain" id="PRO_5045508744" evidence="1">
    <location>
        <begin position="22"/>
        <end position="113"/>
    </location>
</feature>
<keyword evidence="1" id="KW-0732">Signal</keyword>
<evidence type="ECO:0000256" key="1">
    <source>
        <dbReference type="SAM" id="SignalP"/>
    </source>
</evidence>
<dbReference type="GeneID" id="111087751"/>
<evidence type="ECO:0000313" key="3">
    <source>
        <dbReference type="RefSeq" id="XP_022251235.1"/>
    </source>
</evidence>
<dbReference type="Proteomes" id="UP000694941">
    <property type="component" value="Unplaced"/>
</dbReference>
<organism evidence="2 3">
    <name type="scientific">Limulus polyphemus</name>
    <name type="common">Atlantic horseshoe crab</name>
    <dbReference type="NCBI Taxonomy" id="6850"/>
    <lineage>
        <taxon>Eukaryota</taxon>
        <taxon>Metazoa</taxon>
        <taxon>Ecdysozoa</taxon>
        <taxon>Arthropoda</taxon>
        <taxon>Chelicerata</taxon>
        <taxon>Merostomata</taxon>
        <taxon>Xiphosura</taxon>
        <taxon>Limulidae</taxon>
        <taxon>Limulus</taxon>
    </lineage>
</organism>
<dbReference type="RefSeq" id="XP_022251235.1">
    <property type="nucleotide sequence ID" value="XM_022395527.1"/>
</dbReference>
<sequence length="113" mass="12721">MKSKDLLLFLSLLVLCMPRDGAVFQQCVCSVYASNKGGLVSTNFIRDKKHVIPRLGCDNQARDMCAGLCRYRVYAVSNNMAKKVQVFYHSLEKTPVLTIEILAVVLHILQECK</sequence>
<gene>
    <name evidence="3" type="primary">LOC111087751</name>
</gene>
<proteinExistence type="predicted"/>
<keyword evidence="2" id="KW-1185">Reference proteome</keyword>
<feature type="signal peptide" evidence="1">
    <location>
        <begin position="1"/>
        <end position="21"/>
    </location>
</feature>
<reference evidence="3" key="1">
    <citation type="submission" date="2025-08" db="UniProtKB">
        <authorList>
            <consortium name="RefSeq"/>
        </authorList>
    </citation>
    <scope>IDENTIFICATION</scope>
    <source>
        <tissue evidence="3">Muscle</tissue>
    </source>
</reference>
<evidence type="ECO:0000313" key="2">
    <source>
        <dbReference type="Proteomes" id="UP000694941"/>
    </source>
</evidence>
<name>A0ABM1T5S9_LIMPO</name>
<protein>
    <submittedName>
        <fullName evidence="3">Uncharacterized protein LOC111087751 isoform X2</fullName>
    </submittedName>
</protein>
<accession>A0ABM1T5S9</accession>